<organism evidence="1 2">
    <name type="scientific">Castilleja foliolosa</name>
    <dbReference type="NCBI Taxonomy" id="1961234"/>
    <lineage>
        <taxon>Eukaryota</taxon>
        <taxon>Viridiplantae</taxon>
        <taxon>Streptophyta</taxon>
        <taxon>Embryophyta</taxon>
        <taxon>Tracheophyta</taxon>
        <taxon>Spermatophyta</taxon>
        <taxon>Magnoliopsida</taxon>
        <taxon>eudicotyledons</taxon>
        <taxon>Gunneridae</taxon>
        <taxon>Pentapetalae</taxon>
        <taxon>asterids</taxon>
        <taxon>lamiids</taxon>
        <taxon>Lamiales</taxon>
        <taxon>Orobanchaceae</taxon>
        <taxon>Pedicularideae</taxon>
        <taxon>Castillejinae</taxon>
        <taxon>Castilleja</taxon>
    </lineage>
</organism>
<comment type="caution">
    <text evidence="1">The sequence shown here is derived from an EMBL/GenBank/DDBJ whole genome shotgun (WGS) entry which is preliminary data.</text>
</comment>
<reference evidence="2" key="1">
    <citation type="journal article" date="2024" name="IScience">
        <title>Strigolactones Initiate the Formation of Haustorium-like Structures in Castilleja.</title>
        <authorList>
            <person name="Buerger M."/>
            <person name="Peterson D."/>
            <person name="Chory J."/>
        </authorList>
    </citation>
    <scope>NUCLEOTIDE SEQUENCE [LARGE SCALE GENOMIC DNA]</scope>
</reference>
<evidence type="ECO:0000313" key="2">
    <source>
        <dbReference type="Proteomes" id="UP001632038"/>
    </source>
</evidence>
<evidence type="ECO:0000313" key="1">
    <source>
        <dbReference type="EMBL" id="KAL3646314.1"/>
    </source>
</evidence>
<dbReference type="AlphaFoldDB" id="A0ABD3DZT6"/>
<dbReference type="EMBL" id="JAVIJP010000013">
    <property type="protein sequence ID" value="KAL3646314.1"/>
    <property type="molecule type" value="Genomic_DNA"/>
</dbReference>
<dbReference type="Proteomes" id="UP001632038">
    <property type="component" value="Unassembled WGS sequence"/>
</dbReference>
<proteinExistence type="predicted"/>
<protein>
    <submittedName>
        <fullName evidence="1">Uncharacterized protein</fullName>
    </submittedName>
</protein>
<keyword evidence="2" id="KW-1185">Reference proteome</keyword>
<name>A0ABD3DZT6_9LAMI</name>
<accession>A0ABD3DZT6</accession>
<sequence>MNKELVTVKREVGEQLAKKGCRYGKIGHRGLKGKYTLGSLVETYFGQPPKQWTSGIHKGDSHNQMKLFMSKAAKFCKMKKVKAVKLG</sequence>
<gene>
    <name evidence="1" type="ORF">CASFOL_011494</name>
</gene>